<dbReference type="RefSeq" id="WP_012833550.1">
    <property type="nucleotide sequence ID" value="NC_013441.1"/>
</dbReference>
<sequence>MAAALTRLGEMRARCGARDDLRSLAWSTAASLHRQAGRHRAAHILDGRALAAAAPFVAPQCRVRHDLGRAALSDALVGLAADNLGLMRLTASQRLLDRCDVLLADLDTEHPGRWDHRQWETGGRGWLRSRWVRAELAMYFGVGTQAVEISGAAVAATDEITDGITPRHRIKTRLIAAAADAAAGDLDRSAARARQLADHAREEGLGPLQWAALSLLAGTGAASQIERDLLVNLRDRLRRQGMPLSSADDR</sequence>
<dbReference type="HOGENOM" id="CLU_058619_0_0_11"/>
<evidence type="ECO:0000313" key="1">
    <source>
        <dbReference type="EMBL" id="ACY20984.1"/>
    </source>
</evidence>
<organism evidence="1 2">
    <name type="scientific">Gordonia bronchialis (strain ATCC 25592 / DSM 43247 / BCRC 13721 / JCM 3198 / KCTC 3076 / NBRC 16047 / NCTC 10667)</name>
    <name type="common">Rhodococcus bronchialis</name>
    <dbReference type="NCBI Taxonomy" id="526226"/>
    <lineage>
        <taxon>Bacteria</taxon>
        <taxon>Bacillati</taxon>
        <taxon>Actinomycetota</taxon>
        <taxon>Actinomycetes</taxon>
        <taxon>Mycobacteriales</taxon>
        <taxon>Gordoniaceae</taxon>
        <taxon>Gordonia</taxon>
    </lineage>
</organism>
<reference evidence="2" key="1">
    <citation type="submission" date="2009-10" db="EMBL/GenBank/DDBJ databases">
        <title>The complete chromosome of Gordonia bronchialis DSM 43247.</title>
        <authorList>
            <consortium name="US DOE Joint Genome Institute (JGI-PGF)"/>
            <person name="Lucas S."/>
            <person name="Copeland A."/>
            <person name="Lapidus A."/>
            <person name="Glavina del Rio T."/>
            <person name="Dalin E."/>
            <person name="Tice H."/>
            <person name="Bruce D."/>
            <person name="Goodwin L."/>
            <person name="Pitluck S."/>
            <person name="Kyrpides N."/>
            <person name="Mavromatis K."/>
            <person name="Ivanova N."/>
            <person name="Ovchinnikova G."/>
            <person name="Saunders E."/>
            <person name="Brettin T."/>
            <person name="Detter J.C."/>
            <person name="Han C."/>
            <person name="Larimer F."/>
            <person name="Land M."/>
            <person name="Hauser L."/>
            <person name="Markowitz V."/>
            <person name="Cheng J.-F."/>
            <person name="Hugenholtz P."/>
            <person name="Woyke T."/>
            <person name="Wu D."/>
            <person name="Jando M."/>
            <person name="Schneider S."/>
            <person name="Goeker M."/>
            <person name="Klenk H.-P."/>
            <person name="Eisen J.A."/>
        </authorList>
    </citation>
    <scope>NUCLEOTIDE SEQUENCE [LARGE SCALE GENOMIC DNA]</scope>
    <source>
        <strain evidence="2">ATCC 25592 / DSM 43247 / BCRC 13721 / JCM 3198 / KCTC 3076 / NBRC 16047 / NCTC 10667</strain>
    </source>
</reference>
<dbReference type="Proteomes" id="UP000001219">
    <property type="component" value="Chromosome"/>
</dbReference>
<reference evidence="1 2" key="2">
    <citation type="journal article" date="2010" name="Stand. Genomic Sci.">
        <title>Complete genome sequence of Gordonia bronchialis type strain (3410).</title>
        <authorList>
            <person name="Ivanova N."/>
            <person name="Sikorski J."/>
            <person name="Jando M."/>
            <person name="Lapidus A."/>
            <person name="Nolan M."/>
            <person name="Lucas S."/>
            <person name="Del Rio T.G."/>
            <person name="Tice H."/>
            <person name="Copeland A."/>
            <person name="Cheng J.F."/>
            <person name="Chen F."/>
            <person name="Bruce D."/>
            <person name="Goodwin L."/>
            <person name="Pitluck S."/>
            <person name="Mavromatis K."/>
            <person name="Ovchinnikova G."/>
            <person name="Pati A."/>
            <person name="Chen A."/>
            <person name="Palaniappan K."/>
            <person name="Land M."/>
            <person name="Hauser L."/>
            <person name="Chang Y.J."/>
            <person name="Jeffries C.D."/>
            <person name="Chain P."/>
            <person name="Saunders E."/>
            <person name="Han C."/>
            <person name="Detter J.C."/>
            <person name="Brettin T."/>
            <person name="Rohde M."/>
            <person name="Goker M."/>
            <person name="Bristow J."/>
            <person name="Eisen J.A."/>
            <person name="Markowitz V."/>
            <person name="Hugenholtz P."/>
            <person name="Klenk H.P."/>
            <person name="Kyrpides N.C."/>
        </authorList>
    </citation>
    <scope>NUCLEOTIDE SEQUENCE [LARGE SCALE GENOMIC DNA]</scope>
    <source>
        <strain evidence="2">ATCC 25592 / DSM 43247 / BCRC 13721 / JCM 3198 / KCTC 3076 / NBRC 16047 / NCTC 10667</strain>
    </source>
</reference>
<protein>
    <submittedName>
        <fullName evidence="1">Uncharacterized protein</fullName>
    </submittedName>
</protein>
<accession>D0L7X1</accession>
<proteinExistence type="predicted"/>
<dbReference type="STRING" id="526226.Gbro_1722"/>
<dbReference type="KEGG" id="gbr:Gbro_1722"/>
<gene>
    <name evidence="1" type="ordered locus">Gbro_1722</name>
</gene>
<evidence type="ECO:0000313" key="2">
    <source>
        <dbReference type="Proteomes" id="UP000001219"/>
    </source>
</evidence>
<dbReference type="EMBL" id="CP001802">
    <property type="protein sequence ID" value="ACY20984.1"/>
    <property type="molecule type" value="Genomic_DNA"/>
</dbReference>
<dbReference type="OrthoDB" id="4377297at2"/>
<name>D0L7X1_GORB4</name>
<dbReference type="AlphaFoldDB" id="D0L7X1"/>
<keyword evidence="2" id="KW-1185">Reference proteome</keyword>
<dbReference type="eggNOG" id="ENOG5033TR6">
    <property type="taxonomic scope" value="Bacteria"/>
</dbReference>